<dbReference type="AlphaFoldDB" id="A0A0F9KSA3"/>
<evidence type="ECO:0000259" key="2">
    <source>
        <dbReference type="Pfam" id="PF18902"/>
    </source>
</evidence>
<accession>A0A0F9KSA3</accession>
<keyword evidence="1" id="KW-0472">Membrane</keyword>
<name>A0A0F9KSA3_9ZZZZ</name>
<dbReference type="EMBL" id="LAZR01007456">
    <property type="protein sequence ID" value="KKM85144.1"/>
    <property type="molecule type" value="Genomic_DNA"/>
</dbReference>
<proteinExistence type="predicted"/>
<evidence type="ECO:0000313" key="3">
    <source>
        <dbReference type="EMBL" id="KKM85144.1"/>
    </source>
</evidence>
<reference evidence="3" key="1">
    <citation type="journal article" date="2015" name="Nature">
        <title>Complex archaea that bridge the gap between prokaryotes and eukaryotes.</title>
        <authorList>
            <person name="Spang A."/>
            <person name="Saw J.H."/>
            <person name="Jorgensen S.L."/>
            <person name="Zaremba-Niedzwiedzka K."/>
            <person name="Martijn J."/>
            <person name="Lind A.E."/>
            <person name="van Eijk R."/>
            <person name="Schleper C."/>
            <person name="Guy L."/>
            <person name="Ettema T.J."/>
        </authorList>
    </citation>
    <scope>NUCLEOTIDE SEQUENCE</scope>
</reference>
<dbReference type="Pfam" id="PF18902">
    <property type="entry name" value="DUF5658"/>
    <property type="match status" value="1"/>
</dbReference>
<feature type="domain" description="DUF5658" evidence="2">
    <location>
        <begin position="6"/>
        <end position="88"/>
    </location>
</feature>
<protein>
    <recommendedName>
        <fullName evidence="2">DUF5658 domain-containing protein</fullName>
    </recommendedName>
</protein>
<dbReference type="InterPro" id="IPR043717">
    <property type="entry name" value="DUF5658"/>
</dbReference>
<feature type="transmembrane region" description="Helical" evidence="1">
    <location>
        <begin position="42"/>
        <end position="60"/>
    </location>
</feature>
<organism evidence="3">
    <name type="scientific">marine sediment metagenome</name>
    <dbReference type="NCBI Taxonomy" id="412755"/>
    <lineage>
        <taxon>unclassified sequences</taxon>
        <taxon>metagenomes</taxon>
        <taxon>ecological metagenomes</taxon>
    </lineage>
</organism>
<keyword evidence="1" id="KW-0812">Transmembrane</keyword>
<sequence length="119" mass="13826">MIILGILLLLLEIGDIITTNFARKNGCEEANPFMKKLVKTSFPYFIVLKIGIGCLYIYLLSFNFIILNYIVLLNDVLLFIVLTNNIYTFYIQKRINKNNIALAILIEKENQELIYSKKE</sequence>
<evidence type="ECO:0000256" key="1">
    <source>
        <dbReference type="SAM" id="Phobius"/>
    </source>
</evidence>
<feature type="transmembrane region" description="Helical" evidence="1">
    <location>
        <begin position="66"/>
        <end position="87"/>
    </location>
</feature>
<gene>
    <name evidence="3" type="ORF">LCGC14_1291930</name>
</gene>
<keyword evidence="1" id="KW-1133">Transmembrane helix</keyword>
<comment type="caution">
    <text evidence="3">The sequence shown here is derived from an EMBL/GenBank/DDBJ whole genome shotgun (WGS) entry which is preliminary data.</text>
</comment>